<comment type="caution">
    <text evidence="2">The sequence shown here is derived from an EMBL/GenBank/DDBJ whole genome shotgun (WGS) entry which is preliminary data.</text>
</comment>
<organism evidence="2 3">
    <name type="scientific">Shackletoniella antarctica</name>
    <dbReference type="NCBI Taxonomy" id="268115"/>
    <lineage>
        <taxon>Bacteria</taxon>
        <taxon>Bacillati</taxon>
        <taxon>Cyanobacteriota</taxon>
        <taxon>Cyanophyceae</taxon>
        <taxon>Oculatellales</taxon>
        <taxon>Oculatellaceae</taxon>
        <taxon>Shackletoniella</taxon>
    </lineage>
</organism>
<evidence type="ECO:0000313" key="2">
    <source>
        <dbReference type="EMBL" id="PZO42493.1"/>
    </source>
</evidence>
<protein>
    <submittedName>
        <fullName evidence="2">Sulfatase-modifying factor protein</fullName>
    </submittedName>
</protein>
<dbReference type="EMBL" id="QBMN01000047">
    <property type="protein sequence ID" value="PZO42493.1"/>
    <property type="molecule type" value="Genomic_DNA"/>
</dbReference>
<dbReference type="InterPro" id="IPR051043">
    <property type="entry name" value="Sulfatase_Mod_Factor_Kinase"/>
</dbReference>
<feature type="domain" description="Sulfatase-modifying factor enzyme-like" evidence="1">
    <location>
        <begin position="59"/>
        <end position="322"/>
    </location>
</feature>
<sequence>MSRSSFYAIAWASFYPISWISRRRWVWLSLLTLLLTVSCVTDLRPAPPPMTEARCSAQPGFVFVAGGRFQRGSDQQERDYGYQISAAALGQTPAAIAQAENQLRSRRWFDRELAAATLDLPGFCLAQNLVTQSDYQLFVAATGDRAPGISAADYQRQGFLVHPYAAVRPYLWHRNAPPIALQQHPVVLVSYDDAMAYAAWRGQQDGATYRLPTELEWEKAARGSDGRYFPWGNQWRAEATNWGGSGIDGTSPVGGFALSRSPSDIDDMAGNVFEFTSTLVNGGQAAVMKGCSWDDLPGFCRAAYRHTRPIAARHILFGFRLMMD</sequence>
<name>A0A2W4WBQ0_9CYAN</name>
<dbReference type="InterPro" id="IPR042095">
    <property type="entry name" value="SUMF_sf"/>
</dbReference>
<dbReference type="PANTHER" id="PTHR23150">
    <property type="entry name" value="SULFATASE MODIFYING FACTOR 1, 2"/>
    <property type="match status" value="1"/>
</dbReference>
<dbReference type="Pfam" id="PF03781">
    <property type="entry name" value="FGE-sulfatase"/>
    <property type="match status" value="1"/>
</dbReference>
<dbReference type="GO" id="GO:0120147">
    <property type="term" value="F:formylglycine-generating oxidase activity"/>
    <property type="evidence" value="ECO:0007669"/>
    <property type="project" value="TreeGrafter"/>
</dbReference>
<reference evidence="2 3" key="2">
    <citation type="submission" date="2018-06" db="EMBL/GenBank/DDBJ databases">
        <title>Metagenomic assembly of (sub)arctic Cyanobacteria and their associated microbiome from non-axenic cultures.</title>
        <authorList>
            <person name="Baurain D."/>
        </authorList>
    </citation>
    <scope>NUCLEOTIDE SEQUENCE [LARGE SCALE GENOMIC DNA]</scope>
    <source>
        <strain evidence="2">ULC041bin1</strain>
    </source>
</reference>
<evidence type="ECO:0000313" key="3">
    <source>
        <dbReference type="Proteomes" id="UP000249081"/>
    </source>
</evidence>
<reference evidence="3" key="1">
    <citation type="submission" date="2018-04" db="EMBL/GenBank/DDBJ databases">
        <authorList>
            <person name="Cornet L."/>
        </authorList>
    </citation>
    <scope>NUCLEOTIDE SEQUENCE [LARGE SCALE GENOMIC DNA]</scope>
</reference>
<dbReference type="SUPFAM" id="SSF56436">
    <property type="entry name" value="C-type lectin-like"/>
    <property type="match status" value="1"/>
</dbReference>
<accession>A0A2W4WBQ0</accession>
<dbReference type="InterPro" id="IPR016187">
    <property type="entry name" value="CTDL_fold"/>
</dbReference>
<evidence type="ECO:0000259" key="1">
    <source>
        <dbReference type="Pfam" id="PF03781"/>
    </source>
</evidence>
<dbReference type="PANTHER" id="PTHR23150:SF19">
    <property type="entry name" value="FORMYLGLYCINE-GENERATING ENZYME"/>
    <property type="match status" value="1"/>
</dbReference>
<dbReference type="Gene3D" id="3.90.1580.10">
    <property type="entry name" value="paralog of FGE (formylglycine-generating enzyme)"/>
    <property type="match status" value="1"/>
</dbReference>
<proteinExistence type="predicted"/>
<dbReference type="Proteomes" id="UP000249081">
    <property type="component" value="Unassembled WGS sequence"/>
</dbReference>
<dbReference type="AlphaFoldDB" id="A0A2W4WBQ0"/>
<gene>
    <name evidence="2" type="ORF">DCF17_08720</name>
</gene>
<dbReference type="InterPro" id="IPR005532">
    <property type="entry name" value="SUMF_dom"/>
</dbReference>